<organism evidence="7 8">
    <name type="scientific">Roseovarius pacificus</name>
    <dbReference type="NCBI Taxonomy" id="337701"/>
    <lineage>
        <taxon>Bacteria</taxon>
        <taxon>Pseudomonadati</taxon>
        <taxon>Pseudomonadota</taxon>
        <taxon>Alphaproteobacteria</taxon>
        <taxon>Rhodobacterales</taxon>
        <taxon>Roseobacteraceae</taxon>
        <taxon>Roseovarius</taxon>
    </lineage>
</organism>
<dbReference type="InterPro" id="IPR036388">
    <property type="entry name" value="WH-like_DNA-bd_sf"/>
</dbReference>
<dbReference type="Gene3D" id="1.10.10.10">
    <property type="entry name" value="Winged helix-like DNA-binding domain superfamily/Winged helix DNA-binding domain"/>
    <property type="match status" value="1"/>
</dbReference>
<keyword evidence="2" id="KW-0663">Pyridoxal phosphate</keyword>
<dbReference type="Proteomes" id="UP000183974">
    <property type="component" value="Unassembled WGS sequence"/>
</dbReference>
<accession>A0A1M6XZB0</accession>
<keyword evidence="3" id="KW-0805">Transcription regulation</keyword>
<dbReference type="InterPro" id="IPR015424">
    <property type="entry name" value="PyrdxlP-dep_Trfase"/>
</dbReference>
<dbReference type="PANTHER" id="PTHR46577:SF1">
    <property type="entry name" value="HTH-TYPE TRANSCRIPTIONAL REGULATORY PROTEIN GABR"/>
    <property type="match status" value="1"/>
</dbReference>
<dbReference type="RefSeq" id="WP_073032596.1">
    <property type="nucleotide sequence ID" value="NZ_BMLR01000001.1"/>
</dbReference>
<dbReference type="SUPFAM" id="SSF53383">
    <property type="entry name" value="PLP-dependent transferases"/>
    <property type="match status" value="1"/>
</dbReference>
<dbReference type="GO" id="GO:0030170">
    <property type="term" value="F:pyridoxal phosphate binding"/>
    <property type="evidence" value="ECO:0007669"/>
    <property type="project" value="InterPro"/>
</dbReference>
<evidence type="ECO:0000256" key="4">
    <source>
        <dbReference type="ARBA" id="ARBA00023125"/>
    </source>
</evidence>
<evidence type="ECO:0000256" key="5">
    <source>
        <dbReference type="ARBA" id="ARBA00023163"/>
    </source>
</evidence>
<evidence type="ECO:0000259" key="6">
    <source>
        <dbReference type="PROSITE" id="PS50949"/>
    </source>
</evidence>
<reference evidence="7" key="1">
    <citation type="submission" date="2016-11" db="EMBL/GenBank/DDBJ databases">
        <authorList>
            <person name="Jaros S."/>
            <person name="Januszkiewicz K."/>
            <person name="Wedrychowicz H."/>
        </authorList>
    </citation>
    <scope>NUCLEOTIDE SEQUENCE [LARGE SCALE GENOMIC DNA]</scope>
    <source>
        <strain evidence="7">DSM 29589</strain>
    </source>
</reference>
<proteinExistence type="inferred from homology"/>
<dbReference type="GO" id="GO:0003677">
    <property type="term" value="F:DNA binding"/>
    <property type="evidence" value="ECO:0007669"/>
    <property type="project" value="UniProtKB-KW"/>
</dbReference>
<dbReference type="InterPro" id="IPR000524">
    <property type="entry name" value="Tscrpt_reg_HTH_GntR"/>
</dbReference>
<dbReference type="SMART" id="SM00345">
    <property type="entry name" value="HTH_GNTR"/>
    <property type="match status" value="1"/>
</dbReference>
<keyword evidence="8" id="KW-1185">Reference proteome</keyword>
<dbReference type="AlphaFoldDB" id="A0A1M6XZB0"/>
<dbReference type="GO" id="GO:0003700">
    <property type="term" value="F:DNA-binding transcription factor activity"/>
    <property type="evidence" value="ECO:0007669"/>
    <property type="project" value="InterPro"/>
</dbReference>
<dbReference type="Pfam" id="PF00155">
    <property type="entry name" value="Aminotran_1_2"/>
    <property type="match status" value="1"/>
</dbReference>
<evidence type="ECO:0000256" key="2">
    <source>
        <dbReference type="ARBA" id="ARBA00022898"/>
    </source>
</evidence>
<gene>
    <name evidence="7" type="ORF">SAMN05444398_101628</name>
</gene>
<dbReference type="SUPFAM" id="SSF46785">
    <property type="entry name" value="Winged helix' DNA-binding domain"/>
    <property type="match status" value="1"/>
</dbReference>
<evidence type="ECO:0000256" key="3">
    <source>
        <dbReference type="ARBA" id="ARBA00023015"/>
    </source>
</evidence>
<dbReference type="InterPro" id="IPR036390">
    <property type="entry name" value="WH_DNA-bd_sf"/>
</dbReference>
<dbReference type="Pfam" id="PF00392">
    <property type="entry name" value="GntR"/>
    <property type="match status" value="1"/>
</dbReference>
<name>A0A1M6XZB0_9RHOB</name>
<comment type="similarity">
    <text evidence="1">In the C-terminal section; belongs to the class-I pyridoxal-phosphate-dependent aminotransferase family.</text>
</comment>
<evidence type="ECO:0000313" key="8">
    <source>
        <dbReference type="Proteomes" id="UP000183974"/>
    </source>
</evidence>
<dbReference type="PROSITE" id="PS50949">
    <property type="entry name" value="HTH_GNTR"/>
    <property type="match status" value="1"/>
</dbReference>
<dbReference type="InterPro" id="IPR004839">
    <property type="entry name" value="Aminotransferase_I/II_large"/>
</dbReference>
<dbReference type="Gene3D" id="3.40.640.10">
    <property type="entry name" value="Type I PLP-dependent aspartate aminotransferase-like (Major domain)"/>
    <property type="match status" value="1"/>
</dbReference>
<dbReference type="InterPro" id="IPR051446">
    <property type="entry name" value="HTH_trans_reg/aminotransferase"/>
</dbReference>
<dbReference type="STRING" id="337701.SAMN05444398_101628"/>
<keyword evidence="5" id="KW-0804">Transcription</keyword>
<dbReference type="EMBL" id="FRBR01000001">
    <property type="protein sequence ID" value="SHL11188.1"/>
    <property type="molecule type" value="Genomic_DNA"/>
</dbReference>
<evidence type="ECO:0000256" key="1">
    <source>
        <dbReference type="ARBA" id="ARBA00005384"/>
    </source>
</evidence>
<protein>
    <submittedName>
        <fullName evidence="7">Transcriptional regulator, GntR family</fullName>
    </submittedName>
</protein>
<evidence type="ECO:0000313" key="7">
    <source>
        <dbReference type="EMBL" id="SHL11188.1"/>
    </source>
</evidence>
<dbReference type="OrthoDB" id="9794015at2"/>
<dbReference type="InterPro" id="IPR015421">
    <property type="entry name" value="PyrdxlP-dep_Trfase_major"/>
</dbReference>
<sequence length="462" mass="49557">MSHWPLTPEDISRPAYRSLAQGIAAAIQAGTLQPGDRLPPHRDMAWRLKISVQTVSRAYEELIRADLVTGEVGRGTYVNRGPRETLKMPWHHGATERPPMDLSLMTPVCLPQIAEAWADSLHRVAGRLPEGAFHDSRPGRASSHYGEMAQAWLKRCGLTVPRERILVTNGVTPAMFVALAAVASPGDVIATESATCHSMRPVAQHLHLRLQGIAGDERGMLPEALIEAAQAASGQMKAVFLLPSGAGPFARVIDRERRAALARAAEIAGLVILESDPLGPLVSRRPPPIASFAPDRTLYCTGLTKCLAPGLRLGFLVTPDYLTDCAASRHLSVSWMATPLIAEIASDWMKTGSADRLLEAQRAELVLRNRLAQNLLGVRCLGGDQGLHRWLALADTQDERAFRQTALEHGVAVSAGAGFAVSETGPAVRLCLGGVGLRDLKLALNTLASLASGPAQPAVERL</sequence>
<dbReference type="PANTHER" id="PTHR46577">
    <property type="entry name" value="HTH-TYPE TRANSCRIPTIONAL REGULATORY PROTEIN GABR"/>
    <property type="match status" value="1"/>
</dbReference>
<feature type="domain" description="HTH gntR-type" evidence="6">
    <location>
        <begin position="13"/>
        <end position="81"/>
    </location>
</feature>
<dbReference type="CDD" id="cd00609">
    <property type="entry name" value="AAT_like"/>
    <property type="match status" value="1"/>
</dbReference>
<keyword evidence="4" id="KW-0238">DNA-binding</keyword>